<protein>
    <submittedName>
        <fullName evidence="1">Putative phage terminase large subunit-like protein</fullName>
    </submittedName>
</protein>
<gene>
    <name evidence="1" type="ORF">C8E03_108179</name>
</gene>
<name>A0A318EQM2_9FIRM</name>
<dbReference type="RefSeq" id="WP_110291444.1">
    <property type="nucleotide sequence ID" value="NZ_QICS01000008.1"/>
</dbReference>
<reference evidence="1 2" key="1">
    <citation type="submission" date="2018-05" db="EMBL/GenBank/DDBJ databases">
        <title>Genomic Encyclopedia of Type Strains, Phase IV (KMG-IV): sequencing the most valuable type-strain genomes for metagenomic binning, comparative biology and taxonomic classification.</title>
        <authorList>
            <person name="Goeker M."/>
        </authorList>
    </citation>
    <scope>NUCLEOTIDE SEQUENCE [LARGE SCALE GENOMIC DNA]</scope>
    <source>
        <strain evidence="1 2">DSM 28816</strain>
    </source>
</reference>
<dbReference type="NCBIfam" id="TIGR01630">
    <property type="entry name" value="psiM2_ORF9"/>
    <property type="match status" value="1"/>
</dbReference>
<evidence type="ECO:0000313" key="2">
    <source>
        <dbReference type="Proteomes" id="UP000247523"/>
    </source>
</evidence>
<dbReference type="InterPro" id="IPR006517">
    <property type="entry name" value="Phage_terminase_lsu-like_C"/>
</dbReference>
<dbReference type="EMBL" id="QICS01000008">
    <property type="protein sequence ID" value="PXV88452.1"/>
    <property type="molecule type" value="Genomic_DNA"/>
</dbReference>
<evidence type="ECO:0000313" key="1">
    <source>
        <dbReference type="EMBL" id="PXV88452.1"/>
    </source>
</evidence>
<dbReference type="AlphaFoldDB" id="A0A318EQM2"/>
<proteinExistence type="predicted"/>
<sequence>MGDIEKNRQIIEKLHKIDLSQYKNLSMLMDMCIAVKNDDLELAIKESKFVKRQAAIGSRKDVRFMDLYYKSLLLLAPYDFDSYCIYLEKNRESKERFYLPRRKTLKVLVDKLQALADDELDELFIHMPGRVGKTQLVTEFLCWYSSRFPEKSNLYCSYADSVAGAFYDGCLELMSDPTYLHKEIFPDFKIVGTDSKGNMIDVGRKKKYKSITAKGLTSGLNGLCDCNGIEIGDDLLEGIQDAMNPEILKRKQAIVDNNYIPRAKSGAKRLWMGTIWSLQDPYSNRIEFLTNDKSAQYIRWEVVKIPALDENEESNFDYDYNVGFNTEHYKQIRAKFERNEDTASWLAQYQQEPIERAGALFTPEFMRFYNGVLPAGEPDNIVAACDIAFGGPDFLAFGILYIYGEEKYLVDCIFDNSEKNITQPRIVQMILKHQVKRSFWEYNNGGEGFKDDIERLLKEKGYRHNMIGSYAPTTKSKQNRIMDRAPEIRDIYFLKDSKRDKDYSKLMSNVYSYKVLGKNPHEDGPDMLAYLCSYADSTPSVAIIMKNPYAR</sequence>
<accession>A0A318EQM2</accession>
<dbReference type="Proteomes" id="UP000247523">
    <property type="component" value="Unassembled WGS sequence"/>
</dbReference>
<organism evidence="1 2">
    <name type="scientific">Lachnotalea glycerini</name>
    <dbReference type="NCBI Taxonomy" id="1763509"/>
    <lineage>
        <taxon>Bacteria</taxon>
        <taxon>Bacillati</taxon>
        <taxon>Bacillota</taxon>
        <taxon>Clostridia</taxon>
        <taxon>Lachnospirales</taxon>
        <taxon>Lachnospiraceae</taxon>
        <taxon>Lachnotalea</taxon>
    </lineage>
</organism>
<comment type="caution">
    <text evidence="1">The sequence shown here is derived from an EMBL/GenBank/DDBJ whole genome shotgun (WGS) entry which is preliminary data.</text>
</comment>